<accession>A0A080M5A1</accession>
<organism evidence="1 2">
    <name type="scientific">Candidatus Accumulibacter cognatus</name>
    <dbReference type="NCBI Taxonomy" id="2954383"/>
    <lineage>
        <taxon>Bacteria</taxon>
        <taxon>Pseudomonadati</taxon>
        <taxon>Pseudomonadota</taxon>
        <taxon>Betaproteobacteria</taxon>
        <taxon>Candidatus Accumulibacter</taxon>
    </lineage>
</organism>
<name>A0A080M5A1_9PROT</name>
<proteinExistence type="predicted"/>
<sequence>MGQKTRGRPEPKLKLPQSVGEVLQEHVVLESESIDRMYLNVYVPQLQRIGGVV</sequence>
<evidence type="ECO:0000313" key="2">
    <source>
        <dbReference type="Proteomes" id="UP000021315"/>
    </source>
</evidence>
<evidence type="ECO:0000313" key="1">
    <source>
        <dbReference type="EMBL" id="KFB75650.1"/>
    </source>
</evidence>
<protein>
    <submittedName>
        <fullName evidence="1">Uncharacterized protein</fullName>
    </submittedName>
</protein>
<dbReference type="EMBL" id="JDST02000078">
    <property type="protein sequence ID" value="KFB75650.1"/>
    <property type="molecule type" value="Genomic_DNA"/>
</dbReference>
<dbReference type="AlphaFoldDB" id="A0A080M5A1"/>
<keyword evidence="2" id="KW-1185">Reference proteome</keyword>
<comment type="caution">
    <text evidence="1">The sequence shown here is derived from an EMBL/GenBank/DDBJ whole genome shotgun (WGS) entry which is preliminary data.</text>
</comment>
<dbReference type="Proteomes" id="UP000021315">
    <property type="component" value="Unassembled WGS sequence"/>
</dbReference>
<reference evidence="1" key="1">
    <citation type="submission" date="2014-02" db="EMBL/GenBank/DDBJ databases">
        <title>Expanding our view of genomic diversity in Candidatus Accumulibacter clades.</title>
        <authorList>
            <person name="Skennerton C.T."/>
            <person name="Barr J.J."/>
            <person name="Slater F.R."/>
            <person name="Bond P.L."/>
            <person name="Tyson G.W."/>
        </authorList>
    </citation>
    <scope>NUCLEOTIDE SEQUENCE [LARGE SCALE GENOMIC DNA]</scope>
</reference>
<dbReference type="STRING" id="1453999.AW06_003265"/>
<gene>
    <name evidence="1" type="ORF">AW06_003265</name>
</gene>